<organism evidence="3 4">
    <name type="scientific">Tianweitania sediminis</name>
    <dbReference type="NCBI Taxonomy" id="1502156"/>
    <lineage>
        <taxon>Bacteria</taxon>
        <taxon>Pseudomonadati</taxon>
        <taxon>Pseudomonadota</taxon>
        <taxon>Alphaproteobacteria</taxon>
        <taxon>Hyphomicrobiales</taxon>
        <taxon>Phyllobacteriaceae</taxon>
        <taxon>Tianweitania</taxon>
    </lineage>
</organism>
<feature type="transmembrane region" description="Helical" evidence="1">
    <location>
        <begin position="152"/>
        <end position="171"/>
    </location>
</feature>
<sequence length="376" mass="39982">MASIKHEAETQRQHPRYRLPMRAGVKGRFYDVVDWSLGGFALQSGSDFTKGEVVRAGLIVPMNGYDLSIKVSAEVRYVADDAKRVGFAFVDLEDPQASLLRYVADALVAGELVAAGDIVDVAGRQGTGRSRGLPGQVSESGWQSLARGGRRLASGAAVLTIIGALGAYLWANVYEEVYVVRAQAASVSAKVVNVASPAVGRVGFLNENAQVALGEPLMTVTPTAGDPITVQSPCDCRQVRQEFSGGDFVKTGDTVVKLMRVDAPMVVSALVPPDRLMSLYGLQKASIVYADGRRVDDAGILWLPGQDNARGDLPRSDLTVVLDPRRELSAHMMGQPVEVTFDLFSDSLVGRLVHSVAGPLSAMAAGKPAEETASAR</sequence>
<evidence type="ECO:0000256" key="1">
    <source>
        <dbReference type="SAM" id="Phobius"/>
    </source>
</evidence>
<keyword evidence="1" id="KW-1133">Transmembrane helix</keyword>
<dbReference type="AlphaFoldDB" id="A0A8J7R666"/>
<evidence type="ECO:0000313" key="4">
    <source>
        <dbReference type="Proteomes" id="UP000666240"/>
    </source>
</evidence>
<dbReference type="InterPro" id="IPR009875">
    <property type="entry name" value="PilZ_domain"/>
</dbReference>
<name>A0A8J7R666_9HYPH</name>
<proteinExistence type="predicted"/>
<accession>A0A8J7R666</accession>
<keyword evidence="1" id="KW-0472">Membrane</keyword>
<feature type="domain" description="PilZ" evidence="2">
    <location>
        <begin position="11"/>
        <end position="103"/>
    </location>
</feature>
<keyword evidence="1" id="KW-0812">Transmembrane</keyword>
<evidence type="ECO:0000259" key="2">
    <source>
        <dbReference type="Pfam" id="PF07238"/>
    </source>
</evidence>
<dbReference type="GO" id="GO:0035438">
    <property type="term" value="F:cyclic-di-GMP binding"/>
    <property type="evidence" value="ECO:0007669"/>
    <property type="project" value="InterPro"/>
</dbReference>
<gene>
    <name evidence="3" type="ORF">J5Y06_18375</name>
</gene>
<protein>
    <submittedName>
        <fullName evidence="3">PilZ domain-containing protein</fullName>
    </submittedName>
</protein>
<comment type="caution">
    <text evidence="3">The sequence shown here is derived from an EMBL/GenBank/DDBJ whole genome shotgun (WGS) entry which is preliminary data.</text>
</comment>
<reference evidence="3" key="1">
    <citation type="submission" date="2021-03" db="EMBL/GenBank/DDBJ databases">
        <title>Genome sequencing and assembly of Tianweitania sediminis.</title>
        <authorList>
            <person name="Chhetri G."/>
        </authorList>
    </citation>
    <scope>NUCLEOTIDE SEQUENCE</scope>
    <source>
        <strain evidence="3">Z8</strain>
    </source>
</reference>
<evidence type="ECO:0000313" key="3">
    <source>
        <dbReference type="EMBL" id="MBP0440620.1"/>
    </source>
</evidence>
<dbReference type="Proteomes" id="UP000666240">
    <property type="component" value="Unassembled WGS sequence"/>
</dbReference>
<keyword evidence="4" id="KW-1185">Reference proteome</keyword>
<dbReference type="Pfam" id="PF07238">
    <property type="entry name" value="PilZ"/>
    <property type="match status" value="1"/>
</dbReference>
<dbReference type="Gene3D" id="2.40.10.220">
    <property type="entry name" value="predicted glycosyltransferase like domains"/>
    <property type="match status" value="1"/>
</dbReference>
<dbReference type="RefSeq" id="WP_209336640.1">
    <property type="nucleotide sequence ID" value="NZ_JAGIYY010000008.1"/>
</dbReference>
<dbReference type="EMBL" id="JAGIYY010000008">
    <property type="protein sequence ID" value="MBP0440620.1"/>
    <property type="molecule type" value="Genomic_DNA"/>
</dbReference>